<dbReference type="SMART" id="SM00710">
    <property type="entry name" value="PbH1"/>
    <property type="match status" value="7"/>
</dbReference>
<reference evidence="3 4" key="1">
    <citation type="journal article" date="2014" name="Antonie Van Leeuwenhoek">
        <title>Roseivivax atlanticus sp. nov., isolated from surface seawater of the Atlantic Ocean.</title>
        <authorList>
            <person name="Li G."/>
            <person name="Lai Q."/>
            <person name="Liu X."/>
            <person name="Sun F."/>
            <person name="Shao Z."/>
        </authorList>
    </citation>
    <scope>NUCLEOTIDE SEQUENCE [LARGE SCALE GENOMIC DNA]</scope>
    <source>
        <strain evidence="3 4">22II-s10s</strain>
    </source>
</reference>
<dbReference type="InterPro" id="IPR012334">
    <property type="entry name" value="Pectin_lyas_fold"/>
</dbReference>
<accession>W4HFA7</accession>
<dbReference type="PANTHER" id="PTHR11319:SF35">
    <property type="entry name" value="OUTER MEMBRANE PROTEIN PMPC-RELATED"/>
    <property type="match status" value="1"/>
</dbReference>
<dbReference type="Pfam" id="PF17803">
    <property type="entry name" value="Cadherin_4"/>
    <property type="match status" value="1"/>
</dbReference>
<organism evidence="3 4">
    <name type="scientific">Roseivivax marinus</name>
    <dbReference type="NCBI Taxonomy" id="1379903"/>
    <lineage>
        <taxon>Bacteria</taxon>
        <taxon>Pseudomonadati</taxon>
        <taxon>Pseudomonadota</taxon>
        <taxon>Alphaproteobacteria</taxon>
        <taxon>Rhodobacterales</taxon>
        <taxon>Roseobacteraceae</taxon>
        <taxon>Roseivivax</taxon>
    </lineage>
</organism>
<feature type="non-terminal residue" evidence="3">
    <location>
        <position position="860"/>
    </location>
</feature>
<gene>
    <name evidence="3" type="ORF">ATO8_20954</name>
</gene>
<dbReference type="PANTHER" id="PTHR11319">
    <property type="entry name" value="G PROTEIN-COUPLED RECEPTOR-RELATED"/>
    <property type="match status" value="1"/>
</dbReference>
<dbReference type="EMBL" id="AQQW01000029">
    <property type="protein sequence ID" value="ETW10680.1"/>
    <property type="molecule type" value="Genomic_DNA"/>
</dbReference>
<dbReference type="SUPFAM" id="SSF51126">
    <property type="entry name" value="Pectin lyase-like"/>
    <property type="match status" value="2"/>
</dbReference>
<name>W4HFA7_9RHOB</name>
<feature type="region of interest" description="Disordered" evidence="1">
    <location>
        <begin position="315"/>
        <end position="343"/>
    </location>
</feature>
<keyword evidence="4" id="KW-1185">Reference proteome</keyword>
<dbReference type="InterPro" id="IPR040853">
    <property type="entry name" value="RapA2_cadherin-like"/>
</dbReference>
<dbReference type="NCBIfam" id="NF041518">
    <property type="entry name" value="choice_anch_Q"/>
    <property type="match status" value="2"/>
</dbReference>
<dbReference type="InterPro" id="IPR006626">
    <property type="entry name" value="PbH1"/>
</dbReference>
<dbReference type="Gene3D" id="2.160.20.10">
    <property type="entry name" value="Single-stranded right-handed beta-helix, Pectin lyase-like"/>
    <property type="match status" value="1"/>
</dbReference>
<comment type="caution">
    <text evidence="3">The sequence shown here is derived from an EMBL/GenBank/DDBJ whole genome shotgun (WGS) entry which is preliminary data.</text>
</comment>
<sequence>MATFTVTTIQDEDDAGATAANPGGTGLSLREALVLANNSAGADTIEFASDIGETFENGGTITLMGEQLVLSSDVTIDGDVDDDGRADVTLDGAGASRILGHETGTAVLDGVNLVNGYAPGPLGTGPTNAGGAVYSSGATFAFHNATISGNTATYGGAILAFSNLLMENATVTGNTTRAGGFLDGTISVVGTVSLTNVTVEGNTTAGPGGALYLEGTGNLQNVTITGNTAGTGPGGIFLYDSGTTTVLNISDSIVAGNSGQQIGQSGSSTINNANSIVDVTDPATLFAAIDPSTGGGLLADNGGRVQTVALLNDPTNPAIDAGSASSTTEDARGRLAGDDPDVANTGASVRDLGAFELSEVRSLTVTTLEDVVDATDGVTSIREAISFAQSEANADTITFDASLSGGTLVLTQGSLEVTDSDGVTIDGQGISISGNGASRIFEITGAGTSVELRSLDLTNGFTSANRGGAVFADADTNVTVVNSTIRDSESSLAAGGMVTYGTATVVNSLFTGNTSMYNSAFEVAGPGVSPGGALINVTVTGNIETGGLGLNGVGAYSGSLTVSNSTLQGDRVLFGTVTVVNSIVDGLTLSASGMAYNSVFRDGGLTGSGNLTNVADFGLGPLADNGGPTLTLAPQAGSVVIGAGDSARLPLDLADADGDGDRSETLPIDAAGGLRLVGGSLDAGAVEVAVIAEDDAFTTDEDTAIGAGLNLFDANPGQADIASGTGPREITAVNGNTANVGTEITLLSGALLTVYADGTFSYDPNGAFEGLSGPGGTMVQDTDSFTYTLNGFDTATVVVTVDGVNDAPVATGETLAATDEDTATNFAAADLLGNDTDVDGDTLTIASVTSGAGGTAVLNA</sequence>
<evidence type="ECO:0000313" key="4">
    <source>
        <dbReference type="Proteomes" id="UP000019063"/>
    </source>
</evidence>
<dbReference type="eggNOG" id="COG3210">
    <property type="taxonomic scope" value="Bacteria"/>
</dbReference>
<evidence type="ECO:0000313" key="3">
    <source>
        <dbReference type="EMBL" id="ETW10680.1"/>
    </source>
</evidence>
<dbReference type="Proteomes" id="UP000019063">
    <property type="component" value="Unassembled WGS sequence"/>
</dbReference>
<evidence type="ECO:0000256" key="1">
    <source>
        <dbReference type="SAM" id="MobiDB-lite"/>
    </source>
</evidence>
<dbReference type="InterPro" id="IPR059226">
    <property type="entry name" value="Choice_anch_Q_dom"/>
</dbReference>
<dbReference type="STRING" id="1379903.ATO8_20954"/>
<dbReference type="RefSeq" id="WP_043847483.1">
    <property type="nucleotide sequence ID" value="NZ_AQQW01000029.1"/>
</dbReference>
<protein>
    <submittedName>
        <fullName evidence="3">VCBS repeat-containing protein</fullName>
    </submittedName>
</protein>
<dbReference type="AlphaFoldDB" id="W4HFA7"/>
<evidence type="ECO:0000259" key="2">
    <source>
        <dbReference type="Pfam" id="PF17803"/>
    </source>
</evidence>
<feature type="domain" description="RapA2 cadherin-like" evidence="2">
    <location>
        <begin position="795"/>
        <end position="860"/>
    </location>
</feature>
<dbReference type="InterPro" id="IPR011050">
    <property type="entry name" value="Pectin_lyase_fold/virulence"/>
</dbReference>
<proteinExistence type="predicted"/>